<sequence>MIDAYLNDNHISPHSQTFDRKLEQLFEKDSHISSFSPNFFMFFLLGFHDSLLTHTIRSKYGIEHIFHIWYDKFSLAKFFILINKDGKKKIILRNFYLSDEAVDKAEVPILFTDKEKKMVERDLSRFRKFQKLYDEADGQFREMSFEGYQRHFIKLFSQSDPDGVSMQVIEAIYPNMLDEYDFEAKEYALQEIKHQAGKEKKLDNRPLFPNSPEVLLESNINVGREDVLLLTDDRDIFESDQYMPEAPWANIFKEAFSFNQPQNKQKDLFKALHRKIELLFKTQSSKLGHTETRRAEQCAFKFGSLT</sequence>
<name>A0A915JLU4_ROMCU</name>
<reference evidence="2" key="1">
    <citation type="submission" date="2022-11" db="UniProtKB">
        <authorList>
            <consortium name="WormBaseParasite"/>
        </authorList>
    </citation>
    <scope>IDENTIFICATION</scope>
</reference>
<accession>A0A915JLU4</accession>
<dbReference type="WBParaSite" id="nRc.2.0.1.t26971-RA">
    <property type="protein sequence ID" value="nRc.2.0.1.t26971-RA"/>
    <property type="gene ID" value="nRc.2.0.1.g26971"/>
</dbReference>
<dbReference type="AlphaFoldDB" id="A0A915JLU4"/>
<keyword evidence="1" id="KW-1185">Reference proteome</keyword>
<protein>
    <submittedName>
        <fullName evidence="2">Uncharacterized protein</fullName>
    </submittedName>
</protein>
<dbReference type="Proteomes" id="UP000887565">
    <property type="component" value="Unplaced"/>
</dbReference>
<evidence type="ECO:0000313" key="2">
    <source>
        <dbReference type="WBParaSite" id="nRc.2.0.1.t26971-RA"/>
    </source>
</evidence>
<organism evidence="1 2">
    <name type="scientific">Romanomermis culicivorax</name>
    <name type="common">Nematode worm</name>
    <dbReference type="NCBI Taxonomy" id="13658"/>
    <lineage>
        <taxon>Eukaryota</taxon>
        <taxon>Metazoa</taxon>
        <taxon>Ecdysozoa</taxon>
        <taxon>Nematoda</taxon>
        <taxon>Enoplea</taxon>
        <taxon>Dorylaimia</taxon>
        <taxon>Mermithida</taxon>
        <taxon>Mermithoidea</taxon>
        <taxon>Mermithidae</taxon>
        <taxon>Romanomermis</taxon>
    </lineage>
</organism>
<proteinExistence type="predicted"/>
<evidence type="ECO:0000313" key="1">
    <source>
        <dbReference type="Proteomes" id="UP000887565"/>
    </source>
</evidence>